<dbReference type="Gene3D" id="3.30.300.20">
    <property type="match status" value="1"/>
</dbReference>
<dbReference type="OrthoDB" id="9811389at2"/>
<organism evidence="1 2">
    <name type="scientific">Rhodococcus wratislaviensis</name>
    <name type="common">Tsukamurella wratislaviensis</name>
    <dbReference type="NCBI Taxonomy" id="44752"/>
    <lineage>
        <taxon>Bacteria</taxon>
        <taxon>Bacillati</taxon>
        <taxon>Actinomycetota</taxon>
        <taxon>Actinomycetes</taxon>
        <taxon>Mycobacteriales</taxon>
        <taxon>Nocardiaceae</taxon>
        <taxon>Rhodococcus</taxon>
    </lineage>
</organism>
<protein>
    <recommendedName>
        <fullName evidence="3">OsmC-like protein</fullName>
    </recommendedName>
</protein>
<evidence type="ECO:0000313" key="1">
    <source>
        <dbReference type="EMBL" id="GCE37348.1"/>
    </source>
</evidence>
<dbReference type="RefSeq" id="WP_124390147.1">
    <property type="nucleotide sequence ID" value="NZ_BHYM01000008.1"/>
</dbReference>
<evidence type="ECO:0008006" key="3">
    <source>
        <dbReference type="Google" id="ProtNLM"/>
    </source>
</evidence>
<dbReference type="Proteomes" id="UP000287519">
    <property type="component" value="Unassembled WGS sequence"/>
</dbReference>
<comment type="caution">
    <text evidence="1">The sequence shown here is derived from an EMBL/GenBank/DDBJ whole genome shotgun (WGS) entry which is preliminary data.</text>
</comment>
<keyword evidence="2" id="KW-1185">Reference proteome</keyword>
<reference evidence="1 2" key="1">
    <citation type="submission" date="2018-11" db="EMBL/GenBank/DDBJ databases">
        <title>Microbial catabolism of amino acid.</title>
        <authorList>
            <person name="Hibi M."/>
            <person name="Ogawa J."/>
        </authorList>
    </citation>
    <scope>NUCLEOTIDE SEQUENCE [LARGE SCALE GENOMIC DNA]</scope>
    <source>
        <strain evidence="1 2">C31-06</strain>
    </source>
</reference>
<dbReference type="AlphaFoldDB" id="A0A402C175"/>
<accession>A0A402C175</accession>
<evidence type="ECO:0000313" key="2">
    <source>
        <dbReference type="Proteomes" id="UP000287519"/>
    </source>
</evidence>
<proteinExistence type="predicted"/>
<name>A0A402C175_RHOWR</name>
<gene>
    <name evidence="1" type="ORF">Rhow_007945</name>
</gene>
<dbReference type="InterPro" id="IPR015946">
    <property type="entry name" value="KH_dom-like_a/b"/>
</dbReference>
<dbReference type="EMBL" id="BHYM01000008">
    <property type="protein sequence ID" value="GCE37348.1"/>
    <property type="molecule type" value="Genomic_DNA"/>
</dbReference>
<sequence length="155" mass="16108">MTTSRREQLVVHALPGTHGTTVTARTHELTIDETTRYGGHDAGANPVEHMLAGIAAASLVVVRLLGEVAIADSAVLTVSATLNVDRVMGADDGAVIELIRLDWEVANAAHAERLRAALPDLASRRPGQALIDAAATVAEEVSVRASATAGLWCAS</sequence>
<dbReference type="SUPFAM" id="SSF82784">
    <property type="entry name" value="OsmC-like"/>
    <property type="match status" value="1"/>
</dbReference>
<dbReference type="InterPro" id="IPR036102">
    <property type="entry name" value="OsmC/Ohrsf"/>
</dbReference>